<dbReference type="EMBL" id="JBHSAQ010000007">
    <property type="protein sequence ID" value="MFC3958786.1"/>
    <property type="molecule type" value="Genomic_DNA"/>
</dbReference>
<reference evidence="2 3" key="1">
    <citation type="journal article" date="2019" name="Int. J. Syst. Evol. Microbiol.">
        <title>The Global Catalogue of Microorganisms (GCM) 10K type strain sequencing project: providing services to taxonomists for standard genome sequencing and annotation.</title>
        <authorList>
            <consortium name="The Broad Institute Genomics Platform"/>
            <consortium name="The Broad Institute Genome Sequencing Center for Infectious Disease"/>
            <person name="Wu L."/>
            <person name="Ma J."/>
        </authorList>
    </citation>
    <scope>NUCLEOTIDE SEQUENCE [LARGE SCALE GENOMIC DNA]</scope>
    <source>
        <strain evidence="2 3">IBRC-M 10256</strain>
    </source>
</reference>
<dbReference type="GeneID" id="73901721"/>
<dbReference type="SUPFAM" id="SSF51182">
    <property type="entry name" value="RmlC-like cupins"/>
    <property type="match status" value="1"/>
</dbReference>
<dbReference type="Proteomes" id="UP001595846">
    <property type="component" value="Unassembled WGS sequence"/>
</dbReference>
<dbReference type="RefSeq" id="WP_256532623.1">
    <property type="nucleotide sequence ID" value="NZ_CP101824.1"/>
</dbReference>
<evidence type="ECO:0000313" key="2">
    <source>
        <dbReference type="EMBL" id="MFC3958786.1"/>
    </source>
</evidence>
<dbReference type="InterPro" id="IPR013096">
    <property type="entry name" value="Cupin_2"/>
</dbReference>
<feature type="domain" description="Cupin type-2" evidence="1">
    <location>
        <begin position="61"/>
        <end position="136"/>
    </location>
</feature>
<accession>A0ABD5NP47</accession>
<sequence>MDLPDFDAFLPQEGYTLRVDDVEGIDLYEDAGEQESIGDDGESPPDFTAHLFRSNDFNVSYMESEPGGVLDWHTHSPHMYQLNMPVQGRVEITYLDEEGDEHVAEAGPEEMVYLPPGAHNKVKAIGDETLRLYVIYRQIVVPQVEEMVGVADQHPRTNPGLEIDTLRGIVHALQDDAVEPF</sequence>
<dbReference type="Pfam" id="PF07883">
    <property type="entry name" value="Cupin_2"/>
    <property type="match status" value="1"/>
</dbReference>
<dbReference type="InterPro" id="IPR011051">
    <property type="entry name" value="RmlC_Cupin_sf"/>
</dbReference>
<name>A0ABD5NP47_9EURY</name>
<dbReference type="Gene3D" id="2.60.120.10">
    <property type="entry name" value="Jelly Rolls"/>
    <property type="match status" value="1"/>
</dbReference>
<evidence type="ECO:0000313" key="3">
    <source>
        <dbReference type="Proteomes" id="UP001595846"/>
    </source>
</evidence>
<dbReference type="AlphaFoldDB" id="A0ABD5NP47"/>
<keyword evidence="3" id="KW-1185">Reference proteome</keyword>
<protein>
    <submittedName>
        <fullName evidence="2">Cupin domain-containing protein</fullName>
    </submittedName>
</protein>
<comment type="caution">
    <text evidence="2">The sequence shown here is derived from an EMBL/GenBank/DDBJ whole genome shotgun (WGS) entry which is preliminary data.</text>
</comment>
<evidence type="ECO:0000259" key="1">
    <source>
        <dbReference type="Pfam" id="PF07883"/>
    </source>
</evidence>
<proteinExistence type="predicted"/>
<dbReference type="InterPro" id="IPR014710">
    <property type="entry name" value="RmlC-like_jellyroll"/>
</dbReference>
<organism evidence="2 3">
    <name type="scientific">Halovivax cerinus</name>
    <dbReference type="NCBI Taxonomy" id="1487865"/>
    <lineage>
        <taxon>Archaea</taxon>
        <taxon>Methanobacteriati</taxon>
        <taxon>Methanobacteriota</taxon>
        <taxon>Stenosarchaea group</taxon>
        <taxon>Halobacteria</taxon>
        <taxon>Halobacteriales</taxon>
        <taxon>Natrialbaceae</taxon>
        <taxon>Halovivax</taxon>
    </lineage>
</organism>
<gene>
    <name evidence="2" type="ORF">ACFOUR_10455</name>
</gene>